<accession>A0AAQ4CSH8</accession>
<name>A0AAQ4CSH8_9CREN</name>
<dbReference type="Pfam" id="PF00107">
    <property type="entry name" value="ADH_zinc_N"/>
    <property type="match status" value="1"/>
</dbReference>
<dbReference type="Gene3D" id="3.90.180.10">
    <property type="entry name" value="Medium-chain alcohol dehydrogenases, catalytic domain"/>
    <property type="match status" value="1"/>
</dbReference>
<keyword evidence="5" id="KW-0560">Oxidoreductase</keyword>
<comment type="similarity">
    <text evidence="2 6">Belongs to the zinc-containing alcohol dehydrogenase family.</text>
</comment>
<dbReference type="PANTHER" id="PTHR42940:SF8">
    <property type="entry name" value="VACUOLAR PROTEIN SORTING-ASSOCIATED PROTEIN 11"/>
    <property type="match status" value="1"/>
</dbReference>
<dbReference type="EMBL" id="AP025226">
    <property type="protein sequence ID" value="BDB98759.1"/>
    <property type="molecule type" value="Genomic_DNA"/>
</dbReference>
<dbReference type="KEGG" id="scas:SACC_17760"/>
<gene>
    <name evidence="8" type="ORF">SACC_17760</name>
</gene>
<dbReference type="PANTHER" id="PTHR42940">
    <property type="entry name" value="ALCOHOL DEHYDROGENASE 1-RELATED"/>
    <property type="match status" value="1"/>
</dbReference>
<evidence type="ECO:0000256" key="2">
    <source>
        <dbReference type="ARBA" id="ARBA00008072"/>
    </source>
</evidence>
<dbReference type="AlphaFoldDB" id="A0AAQ4CSH8"/>
<dbReference type="SUPFAM" id="SSF50129">
    <property type="entry name" value="GroES-like"/>
    <property type="match status" value="2"/>
</dbReference>
<dbReference type="SMART" id="SM00829">
    <property type="entry name" value="PKS_ER"/>
    <property type="match status" value="1"/>
</dbReference>
<evidence type="ECO:0000256" key="1">
    <source>
        <dbReference type="ARBA" id="ARBA00001947"/>
    </source>
</evidence>
<sequence length="378" mass="40756">MTYNLNSNVIYIKVTVLKLHLYIQYLKNNRMKAAVFKGMNLPLEIREVPTPFPRGDEILIRVASTGICHSDLHLINGELIGPLPEGFIIGHEIAGWVEEFASNVKNPYELRKGDPVLVSWIVPCGICKYCASGKENYCKQNASKMVGIIGINGGHAEYVSVPEIAVIPLGKKIDPYYSSPIACAYGTAYNALKSAKATSGKSVVIIGAGGVGSAAIQLANAMGLNPIIAVDIIQSKLEKAKELGATHAINALADDSRAKILEILEEGADIVYETKPNPDLKLSLEVVKAGGSIVVTGLGGFTNIAEIPITLFVSKGITLIGSLGYRPRIDLPELVSLASSGKIDTKKLVTHVYEPERINEAYENLKKGIHIRAVVKWN</sequence>
<evidence type="ECO:0000256" key="3">
    <source>
        <dbReference type="ARBA" id="ARBA00022723"/>
    </source>
</evidence>
<keyword evidence="9" id="KW-1185">Reference proteome</keyword>
<dbReference type="InterPro" id="IPR020843">
    <property type="entry name" value="ER"/>
</dbReference>
<feature type="domain" description="Enoyl reductase (ER)" evidence="7">
    <location>
        <begin position="38"/>
        <end position="375"/>
    </location>
</feature>
<dbReference type="InterPro" id="IPR036291">
    <property type="entry name" value="NAD(P)-bd_dom_sf"/>
</dbReference>
<dbReference type="Proteomes" id="UP001319921">
    <property type="component" value="Chromosome"/>
</dbReference>
<evidence type="ECO:0000256" key="5">
    <source>
        <dbReference type="ARBA" id="ARBA00023002"/>
    </source>
</evidence>
<comment type="cofactor">
    <cofactor evidence="1 6">
        <name>Zn(2+)</name>
        <dbReference type="ChEBI" id="CHEBI:29105"/>
    </cofactor>
</comment>
<evidence type="ECO:0000313" key="8">
    <source>
        <dbReference type="EMBL" id="BDB98759.1"/>
    </source>
</evidence>
<evidence type="ECO:0000259" key="7">
    <source>
        <dbReference type="SMART" id="SM00829"/>
    </source>
</evidence>
<proteinExistence type="inferred from homology"/>
<dbReference type="PROSITE" id="PS00059">
    <property type="entry name" value="ADH_ZINC"/>
    <property type="match status" value="1"/>
</dbReference>
<dbReference type="InterPro" id="IPR002328">
    <property type="entry name" value="ADH_Zn_CS"/>
</dbReference>
<dbReference type="SUPFAM" id="SSF51735">
    <property type="entry name" value="NAD(P)-binding Rossmann-fold domains"/>
    <property type="match status" value="1"/>
</dbReference>
<dbReference type="GO" id="GO:0005737">
    <property type="term" value="C:cytoplasm"/>
    <property type="evidence" value="ECO:0007669"/>
    <property type="project" value="TreeGrafter"/>
</dbReference>
<organism evidence="8 9">
    <name type="scientific">Saccharolobus caldissimus</name>
    <dbReference type="NCBI Taxonomy" id="1702097"/>
    <lineage>
        <taxon>Archaea</taxon>
        <taxon>Thermoproteota</taxon>
        <taxon>Thermoprotei</taxon>
        <taxon>Sulfolobales</taxon>
        <taxon>Sulfolobaceae</taxon>
        <taxon>Saccharolobus</taxon>
    </lineage>
</organism>
<protein>
    <submittedName>
        <fullName evidence="8">Alcohol dehydrogenase</fullName>
    </submittedName>
</protein>
<dbReference type="Pfam" id="PF08240">
    <property type="entry name" value="ADH_N"/>
    <property type="match status" value="1"/>
</dbReference>
<dbReference type="InterPro" id="IPR013154">
    <property type="entry name" value="ADH-like_N"/>
</dbReference>
<dbReference type="GO" id="GO:0008270">
    <property type="term" value="F:zinc ion binding"/>
    <property type="evidence" value="ECO:0007669"/>
    <property type="project" value="InterPro"/>
</dbReference>
<reference evidence="8 9" key="1">
    <citation type="journal article" date="2022" name="Microbiol. Resour. Announc.">
        <title>Complete Genome Sequence of the Hyperthermophilic and Acidophilic Archaeon Saccharolobus caldissimus Strain HS-3T.</title>
        <authorList>
            <person name="Sakai H.D."/>
            <person name="Kurosawa N."/>
        </authorList>
    </citation>
    <scope>NUCLEOTIDE SEQUENCE [LARGE SCALE GENOMIC DNA]</scope>
    <source>
        <strain evidence="8 9">JCM32116</strain>
    </source>
</reference>
<dbReference type="InterPro" id="IPR011032">
    <property type="entry name" value="GroES-like_sf"/>
</dbReference>
<dbReference type="GO" id="GO:0004022">
    <property type="term" value="F:alcohol dehydrogenase (NAD+) activity"/>
    <property type="evidence" value="ECO:0007669"/>
    <property type="project" value="TreeGrafter"/>
</dbReference>
<dbReference type="Gene3D" id="3.40.50.720">
    <property type="entry name" value="NAD(P)-binding Rossmann-like Domain"/>
    <property type="match status" value="1"/>
</dbReference>
<dbReference type="InterPro" id="IPR013149">
    <property type="entry name" value="ADH-like_C"/>
</dbReference>
<evidence type="ECO:0000256" key="4">
    <source>
        <dbReference type="ARBA" id="ARBA00022833"/>
    </source>
</evidence>
<keyword evidence="4 6" id="KW-0862">Zinc</keyword>
<keyword evidence="3 6" id="KW-0479">Metal-binding</keyword>
<evidence type="ECO:0000256" key="6">
    <source>
        <dbReference type="RuleBase" id="RU361277"/>
    </source>
</evidence>
<evidence type="ECO:0000313" key="9">
    <source>
        <dbReference type="Proteomes" id="UP001319921"/>
    </source>
</evidence>